<feature type="short sequence motif" description="'HIGH' region" evidence="11">
    <location>
        <begin position="50"/>
        <end position="60"/>
    </location>
</feature>
<keyword evidence="4 11" id="KW-0547">Nucleotide-binding</keyword>
<sequence>MGKKFAEYSKLDLSEVNGKVLKKWDENQVFAKSMTEREGCPSFVFFEGPPSANGMPGIHHVMARSIKDIFCRYKTMKGFQVKRKAGWDTHGLPVELGVEKALGITKEDIGKTISVAEYNAACRKDVMKFTKEWEDLTHKMGYWVDMTDPYITYDNRYIETLWWLLKQLYKKGLLYKGYTIQPYSPAAGTGLSSHELNQPGCYRDVKDTTMVAQFKMKHPKPEMAEWGTPYFLAWTTTPWTLPSNTALCVGPKIDYVAVQTYNGYSGEKMTVVLAKALLYTHFNKKAEGIALEDYKPGDKLIPFKIVGEYKGPDLVGMEYEQLIPWVKPIDVAEDGSWTPSDKGFRVISGDYVTTEDGTGIVHIAPTFGADDAFVARAAGIPSLFMINKKGETRPMVDLTGKFFLIDELDEEFVKACVNADLYKDYQGKWVKNAYDPQFTVDGKYDEQAAQAAESLDIELCMMMKAARQAFKIEKHVHNYPHCWRTDKPVLYYPLDSWFIRSTACKERMIELNKTINWKPESTGTGRFGKWLENLNDWNLSRSRYWGTPLPIWRTEDNSEEKCIESVEELYNEIEKSVAAGLMQSNPYKEKDFQPGVYTKENYDKIDLHRPYVDDVILVSKDGKPMKRETDLIDVWFDSGAMPYAQIHYPFENKELLDSHQVYPADFIAEGVDQTRGWFFTLHAIATMVFDSISYKAVISNGLVLDKNGNKMSKRLGNAVDPFSTIEKYGSDPLRWYMITNSSPWDNLKFDVDGVEEVRRKFFGTLYNTYSFFALYANVDEFEYKEADVPMTERPEIDRWILSVLNTLVKNVDTCYNEYEPTKAGRLISEFVNDNLSNWYVRLNRKRFWGGGMTQDKLSAFQTLYTCLETVAKLMAPIAPFYADMLYSDLIAATGRDNVVSVHLAKFPEYKEEMIDKGLEVRMQMAQDVTSMVLALRRKVNIKVRQPLQCIMIPVVDEEQRAHIEAVKALIMNEVNVKEIQFVDGAAGVLVKKVKCDFKKLGPKFGKQMKAVAAAVAEMSQEAIAELEKKGSYTFNLDGAEAVIETADVEIFSEDIPGWLVANEGKLTVALEVTVTEELRREGIARELVNRIQNIRKSSGFEITDKIKITLSKNPQTDDAVNEYNDYIRNQVLGTSLTLADNVENGTELNFDDFSLYVSVVKE</sequence>
<feature type="short sequence motif" description="'KMSKS' region" evidence="11">
    <location>
        <begin position="710"/>
        <end position="714"/>
    </location>
</feature>
<keyword evidence="6 11" id="KW-0067">ATP-binding</keyword>
<dbReference type="SUPFAM" id="SSF50677">
    <property type="entry name" value="ValRS/IleRS/LeuRS editing domain"/>
    <property type="match status" value="1"/>
</dbReference>
<proteinExistence type="inferred from homology"/>
<dbReference type="InterPro" id="IPR002300">
    <property type="entry name" value="aa-tRNA-synth_Ia"/>
</dbReference>
<dbReference type="EMBL" id="QRJL01000010">
    <property type="protein sequence ID" value="RHH28754.1"/>
    <property type="molecule type" value="Genomic_DNA"/>
</dbReference>
<dbReference type="InterPro" id="IPR033709">
    <property type="entry name" value="Anticodon_Ile_ABEc"/>
</dbReference>
<comment type="cofactor">
    <cofactor evidence="11">
        <name>Zn(2+)</name>
        <dbReference type="ChEBI" id="CHEBI:29105"/>
    </cofactor>
</comment>
<comment type="domain">
    <text evidence="11">IleRS has two distinct active sites: one for aminoacylation and one for editing. The misactivated valine is translocated from the active site to the editing site, which sterically excludes the correctly activated isoleucine. The single editing site contains two valyl binding pockets, one specific for each substrate (Val-AMP or Val-tRNA(Ile)).</text>
</comment>
<evidence type="ECO:0000256" key="5">
    <source>
        <dbReference type="ARBA" id="ARBA00022833"/>
    </source>
</evidence>
<dbReference type="GO" id="GO:0005737">
    <property type="term" value="C:cytoplasm"/>
    <property type="evidence" value="ECO:0007669"/>
    <property type="project" value="UniProtKB-SubCell"/>
</dbReference>
<dbReference type="PANTHER" id="PTHR42780:SF1">
    <property type="entry name" value="ISOLEUCINE--TRNA LIGASE, CYTOPLASMIC"/>
    <property type="match status" value="1"/>
</dbReference>
<comment type="similarity">
    <text evidence="11">Belongs to the class-I aminoacyl-tRNA synthetase family. IleS type 2 subfamily.</text>
</comment>
<dbReference type="RefSeq" id="WP_061412436.1">
    <property type="nucleotide sequence ID" value="NZ_CACRTC010000025.1"/>
</dbReference>
<reference evidence="14 20" key="2">
    <citation type="journal article" date="2019" name="Nat. Med.">
        <title>A library of human gut bacterial isolates paired with longitudinal multiomics data enables mechanistic microbiome research.</title>
        <authorList>
            <person name="Poyet M."/>
            <person name="Groussin M."/>
            <person name="Gibbons S.M."/>
            <person name="Avila-Pacheco J."/>
            <person name="Jiang X."/>
            <person name="Kearney S.M."/>
            <person name="Perrotta A.R."/>
            <person name="Berdy B."/>
            <person name="Zhao S."/>
            <person name="Lieberman T.D."/>
            <person name="Swanson P.K."/>
            <person name="Smith M."/>
            <person name="Roesemann S."/>
            <person name="Alexander J.E."/>
            <person name="Rich S.A."/>
            <person name="Livny J."/>
            <person name="Vlamakis H."/>
            <person name="Clish C."/>
            <person name="Bullock K."/>
            <person name="Deik A."/>
            <person name="Scott J."/>
            <person name="Pierce K.A."/>
            <person name="Xavier R.J."/>
            <person name="Alm E.J."/>
        </authorList>
    </citation>
    <scope>NUCLEOTIDE SEQUENCE [LARGE SCALE GENOMIC DNA]</scope>
    <source>
        <strain evidence="14 20">BIOML-A42</strain>
    </source>
</reference>
<evidence type="ECO:0000256" key="4">
    <source>
        <dbReference type="ARBA" id="ARBA00022741"/>
    </source>
</evidence>
<dbReference type="GO" id="GO:0008270">
    <property type="term" value="F:zinc ion binding"/>
    <property type="evidence" value="ECO:0007669"/>
    <property type="project" value="UniProtKB-UniRule"/>
</dbReference>
<comment type="caution">
    <text evidence="15">The sequence shown here is derived from an EMBL/GenBank/DDBJ whole genome shotgun (WGS) entry which is preliminary data.</text>
</comment>
<dbReference type="Pfam" id="PF00133">
    <property type="entry name" value="tRNA-synt_1"/>
    <property type="match status" value="1"/>
</dbReference>
<evidence type="ECO:0000256" key="6">
    <source>
        <dbReference type="ARBA" id="ARBA00022840"/>
    </source>
</evidence>
<feature type="domain" description="Methionyl/Valyl/Leucyl/Isoleucyl-tRNA synthetase anticodon-binding" evidence="13">
    <location>
        <begin position="797"/>
        <end position="948"/>
    </location>
</feature>
<keyword evidence="7 11" id="KW-0648">Protein biosynthesis</keyword>
<dbReference type="FunFam" id="3.40.50.620:FF:000205">
    <property type="entry name" value="Isoleucine--tRNA ligase"/>
    <property type="match status" value="1"/>
</dbReference>
<evidence type="ECO:0000256" key="1">
    <source>
        <dbReference type="ARBA" id="ARBA00022490"/>
    </source>
</evidence>
<reference evidence="18 19" key="1">
    <citation type="submission" date="2018-08" db="EMBL/GenBank/DDBJ databases">
        <title>A genome reference for cultivated species of the human gut microbiota.</title>
        <authorList>
            <person name="Zou Y."/>
            <person name="Xue W."/>
            <person name="Luo G."/>
        </authorList>
    </citation>
    <scope>NUCLEOTIDE SEQUENCE [LARGE SCALE GENOMIC DNA]</scope>
    <source>
        <strain evidence="17 19">AM18-14LB</strain>
        <strain evidence="16 18">TM04-30</strain>
    </source>
</reference>
<dbReference type="Pfam" id="PF19302">
    <property type="entry name" value="DUF5915"/>
    <property type="match status" value="1"/>
</dbReference>
<evidence type="ECO:0000256" key="10">
    <source>
        <dbReference type="ARBA" id="ARBA00048359"/>
    </source>
</evidence>
<dbReference type="InterPro" id="IPR002301">
    <property type="entry name" value="Ile-tRNA-ligase"/>
</dbReference>
<gene>
    <name evidence="11 15" type="primary">ileS</name>
    <name evidence="17" type="ORF">DW216_15145</name>
    <name evidence="16" type="ORF">DXD40_18410</name>
    <name evidence="14" type="ORF">GAQ56_07120</name>
    <name evidence="15" type="ORF">POY80_09685</name>
</gene>
<dbReference type="InterPro" id="IPR009080">
    <property type="entry name" value="tRNAsynth_Ia_anticodon-bd"/>
</dbReference>
<comment type="function">
    <text evidence="9 11">Catalyzes the attachment of isoleucine to tRNA(Ile). As IleRS can inadvertently accommodate and process structurally similar amino acids such as valine, to avoid such errors it has two additional distinct tRNA(Ile)-dependent editing activities. One activity is designated as 'pretransfer' editing and involves the hydrolysis of activated Val-AMP. The other activity is designated 'posttransfer' editing and involves deacylation of mischarged Val-tRNA(Ile).</text>
</comment>
<dbReference type="InterPro" id="IPR014729">
    <property type="entry name" value="Rossmann-like_a/b/a_fold"/>
</dbReference>
<evidence type="ECO:0000313" key="20">
    <source>
        <dbReference type="Proteomes" id="UP000432488"/>
    </source>
</evidence>
<dbReference type="Gene3D" id="3.40.50.620">
    <property type="entry name" value="HUPs"/>
    <property type="match status" value="2"/>
</dbReference>
<keyword evidence="8 11" id="KW-0030">Aminoacyl-tRNA synthetase</keyword>
<dbReference type="HAMAP" id="MF_02003">
    <property type="entry name" value="Ile_tRNA_synth_type2"/>
    <property type="match status" value="1"/>
</dbReference>
<feature type="binding site" evidence="11">
    <location>
        <position position="713"/>
    </location>
    <ligand>
        <name>ATP</name>
        <dbReference type="ChEBI" id="CHEBI:30616"/>
    </ligand>
</feature>
<dbReference type="CDD" id="cd00818">
    <property type="entry name" value="IleRS_core"/>
    <property type="match status" value="1"/>
</dbReference>
<dbReference type="EMBL" id="JAQNQY010000008">
    <property type="protein sequence ID" value="MDC1752709.1"/>
    <property type="molecule type" value="Genomic_DNA"/>
</dbReference>
<keyword evidence="1 11" id="KW-0963">Cytoplasm</keyword>
<dbReference type="SUPFAM" id="SSF52374">
    <property type="entry name" value="Nucleotidylyl transferase"/>
    <property type="match status" value="1"/>
</dbReference>
<dbReference type="Gene3D" id="1.10.730.10">
    <property type="entry name" value="Isoleucyl-tRNA Synthetase, Domain 1"/>
    <property type="match status" value="1"/>
</dbReference>
<evidence type="ECO:0000256" key="2">
    <source>
        <dbReference type="ARBA" id="ARBA00022598"/>
    </source>
</evidence>
<dbReference type="PANTHER" id="PTHR42780">
    <property type="entry name" value="SOLEUCYL-TRNA SYNTHETASE"/>
    <property type="match status" value="1"/>
</dbReference>
<dbReference type="NCBIfam" id="TIGR00392">
    <property type="entry name" value="ileS"/>
    <property type="match status" value="1"/>
</dbReference>
<protein>
    <recommendedName>
        <fullName evidence="11">Isoleucine--tRNA ligase</fullName>
        <ecNumber evidence="11">6.1.1.5</ecNumber>
    </recommendedName>
    <alternativeName>
        <fullName evidence="11">Isoleucyl-tRNA synthetase</fullName>
        <shortName evidence="11">IleRS</shortName>
    </alternativeName>
</protein>
<feature type="domain" description="Aminoacyl-tRNA synthetase class Ia" evidence="12">
    <location>
        <begin position="20"/>
        <end position="749"/>
    </location>
</feature>
<evidence type="ECO:0000313" key="15">
    <source>
        <dbReference type="EMBL" id="MDC1752709.1"/>
    </source>
</evidence>
<dbReference type="SUPFAM" id="SSF47323">
    <property type="entry name" value="Anticodon-binding domain of a subclass of class I aminoacyl-tRNA synthetases"/>
    <property type="match status" value="1"/>
</dbReference>
<dbReference type="GO" id="GO:0004822">
    <property type="term" value="F:isoleucine-tRNA ligase activity"/>
    <property type="evidence" value="ECO:0007669"/>
    <property type="project" value="UniProtKB-UniRule"/>
</dbReference>
<evidence type="ECO:0000313" key="17">
    <source>
        <dbReference type="EMBL" id="RHH28754.1"/>
    </source>
</evidence>
<keyword evidence="3 11" id="KW-0479">Metal-binding</keyword>
<comment type="subcellular location">
    <subcellularLocation>
        <location evidence="11">Cytoplasm</location>
    </subcellularLocation>
</comment>
<evidence type="ECO:0000313" key="18">
    <source>
        <dbReference type="Proteomes" id="UP000260844"/>
    </source>
</evidence>
<comment type="catalytic activity">
    <reaction evidence="10 11">
        <text>tRNA(Ile) + L-isoleucine + ATP = L-isoleucyl-tRNA(Ile) + AMP + diphosphate</text>
        <dbReference type="Rhea" id="RHEA:11060"/>
        <dbReference type="Rhea" id="RHEA-COMP:9666"/>
        <dbReference type="Rhea" id="RHEA-COMP:9695"/>
        <dbReference type="ChEBI" id="CHEBI:30616"/>
        <dbReference type="ChEBI" id="CHEBI:33019"/>
        <dbReference type="ChEBI" id="CHEBI:58045"/>
        <dbReference type="ChEBI" id="CHEBI:78442"/>
        <dbReference type="ChEBI" id="CHEBI:78528"/>
        <dbReference type="ChEBI" id="CHEBI:456215"/>
        <dbReference type="EC" id="6.1.1.5"/>
    </reaction>
</comment>
<dbReference type="AlphaFoldDB" id="A0A139JY26"/>
<keyword evidence="2 11" id="KW-0436">Ligase</keyword>
<evidence type="ECO:0000256" key="9">
    <source>
        <dbReference type="ARBA" id="ARBA00025217"/>
    </source>
</evidence>
<evidence type="ECO:0000259" key="12">
    <source>
        <dbReference type="Pfam" id="PF00133"/>
    </source>
</evidence>
<evidence type="ECO:0000313" key="21">
    <source>
        <dbReference type="Proteomes" id="UP001218502"/>
    </source>
</evidence>
<dbReference type="GO" id="GO:0006428">
    <property type="term" value="P:isoleucyl-tRNA aminoacylation"/>
    <property type="evidence" value="ECO:0007669"/>
    <property type="project" value="UniProtKB-UniRule"/>
</dbReference>
<comment type="subunit">
    <text evidence="11">Monomer.</text>
</comment>
<dbReference type="FunFam" id="3.40.50.620:FF:000175">
    <property type="entry name" value="Isoleucine--tRNA ligase"/>
    <property type="match status" value="1"/>
</dbReference>
<evidence type="ECO:0000256" key="3">
    <source>
        <dbReference type="ARBA" id="ARBA00022723"/>
    </source>
</evidence>
<dbReference type="InterPro" id="IPR013155">
    <property type="entry name" value="M/V/L/I-tRNA-synth_anticd-bd"/>
</dbReference>
<dbReference type="Proteomes" id="UP000432488">
    <property type="component" value="Unassembled WGS sequence"/>
</dbReference>
<dbReference type="CDD" id="cd07961">
    <property type="entry name" value="Anticodon_Ia_Ile_ABEc"/>
    <property type="match status" value="1"/>
</dbReference>
<dbReference type="Proteomes" id="UP000283766">
    <property type="component" value="Unassembled WGS sequence"/>
</dbReference>
<dbReference type="EMBL" id="WCUV01000004">
    <property type="protein sequence ID" value="KAB4093850.1"/>
    <property type="molecule type" value="Genomic_DNA"/>
</dbReference>
<dbReference type="Proteomes" id="UP001218502">
    <property type="component" value="Unassembled WGS sequence"/>
</dbReference>
<organism evidence="15 21">
    <name type="scientific">Bacteroides uniformis</name>
    <dbReference type="NCBI Taxonomy" id="820"/>
    <lineage>
        <taxon>Bacteria</taxon>
        <taxon>Pseudomonadati</taxon>
        <taxon>Bacteroidota</taxon>
        <taxon>Bacteroidia</taxon>
        <taxon>Bacteroidales</taxon>
        <taxon>Bacteroidaceae</taxon>
        <taxon>Bacteroides</taxon>
    </lineage>
</organism>
<dbReference type="GO" id="GO:0002161">
    <property type="term" value="F:aminoacyl-tRNA deacylase activity"/>
    <property type="evidence" value="ECO:0007669"/>
    <property type="project" value="InterPro"/>
</dbReference>
<dbReference type="EMBL" id="QSPV01000024">
    <property type="protein sequence ID" value="RGJ89320.1"/>
    <property type="molecule type" value="Genomic_DNA"/>
</dbReference>
<dbReference type="GO" id="GO:0005524">
    <property type="term" value="F:ATP binding"/>
    <property type="evidence" value="ECO:0007669"/>
    <property type="project" value="UniProtKB-UniRule"/>
</dbReference>
<dbReference type="Pfam" id="PF08264">
    <property type="entry name" value="Anticodon_1"/>
    <property type="match status" value="1"/>
</dbReference>
<dbReference type="Proteomes" id="UP000260844">
    <property type="component" value="Unassembled WGS sequence"/>
</dbReference>
<evidence type="ECO:0000313" key="16">
    <source>
        <dbReference type="EMBL" id="RGJ89320.1"/>
    </source>
</evidence>
<dbReference type="STRING" id="820.ERS852554_00481"/>
<evidence type="ECO:0000313" key="19">
    <source>
        <dbReference type="Proteomes" id="UP000283766"/>
    </source>
</evidence>
<evidence type="ECO:0000256" key="11">
    <source>
        <dbReference type="HAMAP-Rule" id="MF_02003"/>
    </source>
</evidence>
<evidence type="ECO:0000313" key="14">
    <source>
        <dbReference type="EMBL" id="KAB4093850.1"/>
    </source>
</evidence>
<keyword evidence="5 11" id="KW-0862">Zinc</keyword>
<dbReference type="GO" id="GO:0000049">
    <property type="term" value="F:tRNA binding"/>
    <property type="evidence" value="ECO:0007669"/>
    <property type="project" value="InterPro"/>
</dbReference>
<dbReference type="InterPro" id="IPR023586">
    <property type="entry name" value="Ile-tRNA-ligase_type2"/>
</dbReference>
<reference evidence="15" key="3">
    <citation type="submission" date="2022-10" db="EMBL/GenBank/DDBJ databases">
        <title>Human gut microbiome strain richness.</title>
        <authorList>
            <person name="Chen-Liaw A."/>
        </authorList>
    </citation>
    <scope>NUCLEOTIDE SEQUENCE</scope>
    <source>
        <strain evidence="15">A1_m1001262Bd0_191120</strain>
    </source>
</reference>
<dbReference type="Gene3D" id="3.30.720.200">
    <property type="match status" value="1"/>
</dbReference>
<accession>A0A139JY26</accession>
<dbReference type="InterPro" id="IPR009008">
    <property type="entry name" value="Val/Leu/Ile-tRNA-synth_edit"/>
</dbReference>
<dbReference type="PRINTS" id="PR00984">
    <property type="entry name" value="TRNASYNTHILE"/>
</dbReference>
<evidence type="ECO:0000256" key="8">
    <source>
        <dbReference type="ARBA" id="ARBA00023146"/>
    </source>
</evidence>
<evidence type="ECO:0000256" key="7">
    <source>
        <dbReference type="ARBA" id="ARBA00022917"/>
    </source>
</evidence>
<evidence type="ECO:0000259" key="13">
    <source>
        <dbReference type="Pfam" id="PF08264"/>
    </source>
</evidence>
<dbReference type="EC" id="6.1.1.5" evidence="11"/>
<name>A0A139JY26_BACUN</name>